<comment type="caution">
    <text evidence="5">The sequence shown here is derived from an EMBL/GenBank/DDBJ whole genome shotgun (WGS) entry which is preliminary data.</text>
</comment>
<dbReference type="InterPro" id="IPR011004">
    <property type="entry name" value="Trimer_LpxA-like_sf"/>
</dbReference>
<keyword evidence="2 5" id="KW-0808">Transferase</keyword>
<proteinExistence type="inferred from homology"/>
<dbReference type="GeneID" id="98642777"/>
<dbReference type="PANTHER" id="PTHR42811">
    <property type="entry name" value="SERINE ACETYLTRANSFERASE"/>
    <property type="match status" value="1"/>
</dbReference>
<organism evidence="5 6">
    <name type="scientific">Xanthomarina gelatinilytica</name>
    <dbReference type="NCBI Taxonomy" id="1137281"/>
    <lineage>
        <taxon>Bacteria</taxon>
        <taxon>Pseudomonadati</taxon>
        <taxon>Bacteroidota</taxon>
        <taxon>Flavobacteriia</taxon>
        <taxon>Flavobacteriales</taxon>
        <taxon>Flavobacteriaceae</taxon>
        <taxon>Xanthomarina</taxon>
    </lineage>
</organism>
<evidence type="ECO:0000256" key="4">
    <source>
        <dbReference type="ARBA" id="ARBA00023315"/>
    </source>
</evidence>
<keyword evidence="3" id="KW-0677">Repeat</keyword>
<keyword evidence="4" id="KW-0012">Acyltransferase</keyword>
<dbReference type="InterPro" id="IPR018357">
    <property type="entry name" value="Hexapep_transf_CS"/>
</dbReference>
<protein>
    <submittedName>
        <fullName evidence="5">Serine acetyltransferase</fullName>
    </submittedName>
</protein>
<dbReference type="SUPFAM" id="SSF51161">
    <property type="entry name" value="Trimeric LpxA-like enzymes"/>
    <property type="match status" value="1"/>
</dbReference>
<dbReference type="Proteomes" id="UP000012024">
    <property type="component" value="Unassembled WGS sequence"/>
</dbReference>
<evidence type="ECO:0000313" key="5">
    <source>
        <dbReference type="EMBL" id="EMQ95514.1"/>
    </source>
</evidence>
<dbReference type="Gene3D" id="2.160.10.10">
    <property type="entry name" value="Hexapeptide repeat proteins"/>
    <property type="match status" value="1"/>
</dbReference>
<dbReference type="PATRIC" id="fig|1137281.3.peg.1197"/>
<keyword evidence="6" id="KW-1185">Reference proteome</keyword>
<dbReference type="EMBL" id="ANLA01000007">
    <property type="protein sequence ID" value="EMQ95514.1"/>
    <property type="molecule type" value="Genomic_DNA"/>
</dbReference>
<gene>
    <name evidence="5" type="ORF">D778_02608</name>
</gene>
<dbReference type="PROSITE" id="PS00101">
    <property type="entry name" value="HEXAPEP_TRANSFERASES"/>
    <property type="match status" value="1"/>
</dbReference>
<dbReference type="GO" id="GO:0016746">
    <property type="term" value="F:acyltransferase activity"/>
    <property type="evidence" value="ECO:0007669"/>
    <property type="project" value="UniProtKB-KW"/>
</dbReference>
<dbReference type="InterPro" id="IPR001451">
    <property type="entry name" value="Hexapep"/>
</dbReference>
<dbReference type="eggNOG" id="COG1045">
    <property type="taxonomic scope" value="Bacteria"/>
</dbReference>
<evidence type="ECO:0000256" key="2">
    <source>
        <dbReference type="ARBA" id="ARBA00022679"/>
    </source>
</evidence>
<evidence type="ECO:0000313" key="6">
    <source>
        <dbReference type="Proteomes" id="UP000012024"/>
    </source>
</evidence>
<dbReference type="RefSeq" id="WP_007648660.1">
    <property type="nucleotide sequence ID" value="NZ_ANLA01000007.1"/>
</dbReference>
<sequence length="193" mass="21654">MTPKHFLIHAFKRILLGGWYKRYVVNNVVIQTDIKQALQVRGSKAQDYALEKQFDHVMLYYPDFAFIFFWRINKLNYRWKSLFVPEMPCKIFRSTKIAGGLTCYHPYATVINAKSIGKNFQFRNGLTIGNKANDNKLLPVIGNDVTVGANVVIIGNITIGDHVVIGAGSVVVKDVPSNSVIAGNPARVIKTLE</sequence>
<evidence type="ECO:0000256" key="1">
    <source>
        <dbReference type="ARBA" id="ARBA00007274"/>
    </source>
</evidence>
<dbReference type="Pfam" id="PF00132">
    <property type="entry name" value="Hexapep"/>
    <property type="match status" value="1"/>
</dbReference>
<dbReference type="InterPro" id="IPR045304">
    <property type="entry name" value="LbH_SAT"/>
</dbReference>
<dbReference type="CDD" id="cd03354">
    <property type="entry name" value="LbH_SAT"/>
    <property type="match status" value="1"/>
</dbReference>
<dbReference type="AlphaFoldDB" id="M7N191"/>
<comment type="similarity">
    <text evidence="1">Belongs to the transferase hexapeptide repeat family.</text>
</comment>
<evidence type="ECO:0000256" key="3">
    <source>
        <dbReference type="ARBA" id="ARBA00022737"/>
    </source>
</evidence>
<accession>M7N191</accession>
<name>M7N191_9FLAO</name>
<reference evidence="5 6" key="1">
    <citation type="submission" date="2012-12" db="EMBL/GenBank/DDBJ databases">
        <title>Genome assembly of Formosa sp. AK20.</title>
        <authorList>
            <person name="Kumar R."/>
            <person name="Khatri I."/>
            <person name="Vaidya B."/>
            <person name="Subramanian S."/>
            <person name="Pinnaka A."/>
        </authorList>
    </citation>
    <scope>NUCLEOTIDE SEQUENCE [LARGE SCALE GENOMIC DNA]</scope>
    <source>
        <strain evidence="5 6">AK20</strain>
    </source>
</reference>